<dbReference type="GO" id="GO:0005829">
    <property type="term" value="C:cytosol"/>
    <property type="evidence" value="ECO:0007669"/>
    <property type="project" value="TreeGrafter"/>
</dbReference>
<dbReference type="Pfam" id="PF03061">
    <property type="entry name" value="4HBT"/>
    <property type="match status" value="1"/>
</dbReference>
<sequence length="161" mass="17887">MSDSRPVKRAEEMVNWNIVFPNQANPSGNMFGGDVLAIMDTTAAMAAKRFSETQVSTVTVEAVHFAKPIMVGDNIKTTAKVVLVGNTSMMVKTDVYRDIGGNKLMKCVSAFLNFVAFDYQRMPTQVPILELLEEDETAHKMALTIKESAKRRQQELNEILA</sequence>
<comment type="similarity">
    <text evidence="1">Belongs to the acyl coenzyme A hydrolase family.</text>
</comment>
<evidence type="ECO:0000256" key="1">
    <source>
        <dbReference type="ARBA" id="ARBA00010458"/>
    </source>
</evidence>
<dbReference type="EMBL" id="VIKR01000007">
    <property type="protein sequence ID" value="TQV71022.1"/>
    <property type="molecule type" value="Genomic_DNA"/>
</dbReference>
<evidence type="ECO:0000256" key="3">
    <source>
        <dbReference type="PROSITE-ProRule" id="PRU01106"/>
    </source>
</evidence>
<dbReference type="SUPFAM" id="SSF54637">
    <property type="entry name" value="Thioesterase/thiol ester dehydrase-isomerase"/>
    <property type="match status" value="1"/>
</dbReference>
<evidence type="ECO:0000256" key="2">
    <source>
        <dbReference type="ARBA" id="ARBA00022801"/>
    </source>
</evidence>
<dbReference type="GO" id="GO:0006637">
    <property type="term" value="P:acyl-CoA metabolic process"/>
    <property type="evidence" value="ECO:0007669"/>
    <property type="project" value="TreeGrafter"/>
</dbReference>
<feature type="domain" description="HotDog ACOT-type" evidence="4">
    <location>
        <begin position="9"/>
        <end position="120"/>
    </location>
</feature>
<evidence type="ECO:0000259" key="4">
    <source>
        <dbReference type="PROSITE" id="PS51770"/>
    </source>
</evidence>
<dbReference type="InterPro" id="IPR006683">
    <property type="entry name" value="Thioestr_dom"/>
</dbReference>
<dbReference type="GO" id="GO:0052816">
    <property type="term" value="F:long-chain fatty acyl-CoA hydrolase activity"/>
    <property type="evidence" value="ECO:0007669"/>
    <property type="project" value="TreeGrafter"/>
</dbReference>
<dbReference type="Gene3D" id="3.10.129.10">
    <property type="entry name" value="Hotdog Thioesterase"/>
    <property type="match status" value="1"/>
</dbReference>
<organism evidence="5 6">
    <name type="scientific">Aliikangiella marina</name>
    <dbReference type="NCBI Taxonomy" id="1712262"/>
    <lineage>
        <taxon>Bacteria</taxon>
        <taxon>Pseudomonadati</taxon>
        <taxon>Pseudomonadota</taxon>
        <taxon>Gammaproteobacteria</taxon>
        <taxon>Oceanospirillales</taxon>
        <taxon>Pleioneaceae</taxon>
        <taxon>Aliikangiella</taxon>
    </lineage>
</organism>
<dbReference type="CDD" id="cd03442">
    <property type="entry name" value="BFIT_BACH"/>
    <property type="match status" value="1"/>
</dbReference>
<proteinExistence type="inferred from homology"/>
<protein>
    <submittedName>
        <fullName evidence="5">Acyl-CoA thioesterase</fullName>
    </submittedName>
</protein>
<dbReference type="Proteomes" id="UP000317839">
    <property type="component" value="Unassembled WGS sequence"/>
</dbReference>
<dbReference type="RefSeq" id="WP_142944239.1">
    <property type="nucleotide sequence ID" value="NZ_VIKR01000007.1"/>
</dbReference>
<dbReference type="InterPro" id="IPR033120">
    <property type="entry name" value="HOTDOG_ACOT"/>
</dbReference>
<dbReference type="GO" id="GO:0009062">
    <property type="term" value="P:fatty acid catabolic process"/>
    <property type="evidence" value="ECO:0007669"/>
    <property type="project" value="TreeGrafter"/>
</dbReference>
<keyword evidence="6" id="KW-1185">Reference proteome</keyword>
<dbReference type="AlphaFoldDB" id="A0A545T1D4"/>
<dbReference type="PANTHER" id="PTHR11049">
    <property type="entry name" value="ACYL COENZYME A THIOESTER HYDROLASE"/>
    <property type="match status" value="1"/>
</dbReference>
<accession>A0A545T1D4</accession>
<evidence type="ECO:0000313" key="5">
    <source>
        <dbReference type="EMBL" id="TQV71022.1"/>
    </source>
</evidence>
<dbReference type="InterPro" id="IPR040170">
    <property type="entry name" value="Cytosol_ACT"/>
</dbReference>
<evidence type="ECO:0000313" key="6">
    <source>
        <dbReference type="Proteomes" id="UP000317839"/>
    </source>
</evidence>
<keyword evidence="2 3" id="KW-0378">Hydrolase</keyword>
<comment type="caution">
    <text evidence="5">The sequence shown here is derived from an EMBL/GenBank/DDBJ whole genome shotgun (WGS) entry which is preliminary data.</text>
</comment>
<name>A0A545T1D4_9GAMM</name>
<dbReference type="InterPro" id="IPR029069">
    <property type="entry name" value="HotDog_dom_sf"/>
</dbReference>
<gene>
    <name evidence="5" type="ORF">FLL45_22100</name>
</gene>
<dbReference type="PROSITE" id="PS51770">
    <property type="entry name" value="HOTDOG_ACOT"/>
    <property type="match status" value="1"/>
</dbReference>
<dbReference type="PANTHER" id="PTHR11049:SF24">
    <property type="entry name" value="CYTOSOLIC ACYL COENZYME A THIOESTER HYDROLASE"/>
    <property type="match status" value="1"/>
</dbReference>
<reference evidence="5 6" key="1">
    <citation type="submission" date="2019-06" db="EMBL/GenBank/DDBJ databases">
        <title>Draft genome of Aliikangiella marina GYP-15.</title>
        <authorList>
            <person name="Wang G."/>
        </authorList>
    </citation>
    <scope>NUCLEOTIDE SEQUENCE [LARGE SCALE GENOMIC DNA]</scope>
    <source>
        <strain evidence="5 6">GYP-15</strain>
    </source>
</reference>
<dbReference type="OrthoDB" id="9809430at2"/>